<reference evidence="3 4" key="1">
    <citation type="submission" date="2018-11" db="EMBL/GenBank/DDBJ databases">
        <authorList>
            <person name="Huo Y."/>
        </authorList>
    </citation>
    <scope>NUCLEOTIDE SEQUENCE [LARGE SCALE GENOMIC DNA]</scope>
    <source>
        <strain evidence="3 4">DSM 30132</strain>
    </source>
</reference>
<organism evidence="3 4">
    <name type="scientific">Rhizobium pisi</name>
    <dbReference type="NCBI Taxonomy" id="574561"/>
    <lineage>
        <taxon>Bacteria</taxon>
        <taxon>Pseudomonadati</taxon>
        <taxon>Pseudomonadota</taxon>
        <taxon>Alphaproteobacteria</taxon>
        <taxon>Hyphomicrobiales</taxon>
        <taxon>Rhizobiaceae</taxon>
        <taxon>Rhizobium/Agrobacterium group</taxon>
        <taxon>Rhizobium</taxon>
    </lineage>
</organism>
<dbReference type="EMBL" id="JACHXH010000032">
    <property type="protein sequence ID" value="MBB3138445.1"/>
    <property type="molecule type" value="Genomic_DNA"/>
</dbReference>
<dbReference type="Gene3D" id="1.20.120.1530">
    <property type="match status" value="1"/>
</dbReference>
<evidence type="ECO:0000313" key="4">
    <source>
        <dbReference type="Proteomes" id="UP000277279"/>
    </source>
</evidence>
<feature type="domain" description="HAMP" evidence="1">
    <location>
        <begin position="66"/>
        <end position="112"/>
    </location>
</feature>
<dbReference type="Proteomes" id="UP000518315">
    <property type="component" value="Unassembled WGS sequence"/>
</dbReference>
<protein>
    <submittedName>
        <fullName evidence="3">Methyl-accepting chemotaxis protein</fullName>
    </submittedName>
</protein>
<dbReference type="OrthoDB" id="8356911at2"/>
<accession>A0A3R9A875</accession>
<dbReference type="AlphaFoldDB" id="A0A3R9A875"/>
<reference evidence="2 5" key="2">
    <citation type="submission" date="2020-08" db="EMBL/GenBank/DDBJ databases">
        <title>Genomic Encyclopedia of Type Strains, Phase III (KMG-III): the genomes of soil and plant-associated and newly described type strains.</title>
        <authorList>
            <person name="Whitman W."/>
        </authorList>
    </citation>
    <scope>NUCLEOTIDE SEQUENCE [LARGE SCALE GENOMIC DNA]</scope>
    <source>
        <strain evidence="2 5">CECT 4113</strain>
    </source>
</reference>
<comment type="caution">
    <text evidence="3">The sequence shown here is derived from an EMBL/GenBank/DDBJ whole genome shotgun (WGS) entry which is preliminary data.</text>
</comment>
<evidence type="ECO:0000313" key="5">
    <source>
        <dbReference type="Proteomes" id="UP000518315"/>
    </source>
</evidence>
<proteinExistence type="predicted"/>
<evidence type="ECO:0000259" key="1">
    <source>
        <dbReference type="PROSITE" id="PS50885"/>
    </source>
</evidence>
<gene>
    <name evidence="3" type="ORF">EFD55_30830</name>
    <name evidence="2" type="ORF">FHS26_006223</name>
</gene>
<dbReference type="PROSITE" id="PS50885">
    <property type="entry name" value="HAMP"/>
    <property type="match status" value="1"/>
</dbReference>
<dbReference type="GO" id="GO:0007165">
    <property type="term" value="P:signal transduction"/>
    <property type="evidence" value="ECO:0007669"/>
    <property type="project" value="InterPro"/>
</dbReference>
<dbReference type="EMBL" id="RJJT01000035">
    <property type="protein sequence ID" value="RSB61182.1"/>
    <property type="molecule type" value="Genomic_DNA"/>
</dbReference>
<dbReference type="InterPro" id="IPR003660">
    <property type="entry name" value="HAMP_dom"/>
</dbReference>
<dbReference type="RefSeq" id="WP_125850581.1">
    <property type="nucleotide sequence ID" value="NZ_JACHXH010000032.1"/>
</dbReference>
<dbReference type="GO" id="GO:0016020">
    <property type="term" value="C:membrane"/>
    <property type="evidence" value="ECO:0007669"/>
    <property type="project" value="InterPro"/>
</dbReference>
<keyword evidence="5" id="KW-1185">Reference proteome</keyword>
<dbReference type="Proteomes" id="UP000277279">
    <property type="component" value="Unassembled WGS sequence"/>
</dbReference>
<sequence length="178" mass="19196">MVERANGPIADLHDQKARFCAEMAGLVTAVIGGDVARRMNTDYADPDLRRSAAILNELIVSIDDNLSDFNQATAALAQGDLHGSMREKHRGAFGQLQRNFNLAVATFRAVLGEQGGDQFADKAAKFRQMLTTSKSNEVSFGLRISDEGSRPIPSPAHDLWVKLADALDGPQNDSGKTA</sequence>
<name>A0A3R9A875_9HYPH</name>
<evidence type="ECO:0000313" key="3">
    <source>
        <dbReference type="EMBL" id="RSB61182.1"/>
    </source>
</evidence>
<evidence type="ECO:0000313" key="2">
    <source>
        <dbReference type="EMBL" id="MBB3138445.1"/>
    </source>
</evidence>